<proteinExistence type="predicted"/>
<protein>
    <submittedName>
        <fullName evidence="2">Uncharacterized protein</fullName>
    </submittedName>
</protein>
<dbReference type="EMBL" id="BPLQ01015033">
    <property type="protein sequence ID" value="GIY85352.1"/>
    <property type="molecule type" value="Genomic_DNA"/>
</dbReference>
<keyword evidence="3" id="KW-1185">Reference proteome</keyword>
<reference evidence="2 3" key="1">
    <citation type="submission" date="2021-06" db="EMBL/GenBank/DDBJ databases">
        <title>Caerostris darwini draft genome.</title>
        <authorList>
            <person name="Kono N."/>
            <person name="Arakawa K."/>
        </authorList>
    </citation>
    <scope>NUCLEOTIDE SEQUENCE [LARGE SCALE GENOMIC DNA]</scope>
</reference>
<accession>A0AAV4WS46</accession>
<name>A0AAV4WS46_9ARAC</name>
<feature type="region of interest" description="Disordered" evidence="1">
    <location>
        <begin position="30"/>
        <end position="65"/>
    </location>
</feature>
<evidence type="ECO:0000313" key="3">
    <source>
        <dbReference type="Proteomes" id="UP001054837"/>
    </source>
</evidence>
<comment type="caution">
    <text evidence="2">The sequence shown here is derived from an EMBL/GenBank/DDBJ whole genome shotgun (WGS) entry which is preliminary data.</text>
</comment>
<gene>
    <name evidence="2" type="ORF">CDAR_318021</name>
</gene>
<feature type="compositionally biased region" description="Basic residues" evidence="1">
    <location>
        <begin position="41"/>
        <end position="50"/>
    </location>
</feature>
<dbReference type="Proteomes" id="UP001054837">
    <property type="component" value="Unassembled WGS sequence"/>
</dbReference>
<dbReference type="AlphaFoldDB" id="A0AAV4WS46"/>
<evidence type="ECO:0000256" key="1">
    <source>
        <dbReference type="SAM" id="MobiDB-lite"/>
    </source>
</evidence>
<organism evidence="2 3">
    <name type="scientific">Caerostris darwini</name>
    <dbReference type="NCBI Taxonomy" id="1538125"/>
    <lineage>
        <taxon>Eukaryota</taxon>
        <taxon>Metazoa</taxon>
        <taxon>Ecdysozoa</taxon>
        <taxon>Arthropoda</taxon>
        <taxon>Chelicerata</taxon>
        <taxon>Arachnida</taxon>
        <taxon>Araneae</taxon>
        <taxon>Araneomorphae</taxon>
        <taxon>Entelegynae</taxon>
        <taxon>Araneoidea</taxon>
        <taxon>Araneidae</taxon>
        <taxon>Caerostris</taxon>
    </lineage>
</organism>
<evidence type="ECO:0000313" key="2">
    <source>
        <dbReference type="EMBL" id="GIY85352.1"/>
    </source>
</evidence>
<sequence length="113" mass="12749">MNVHVCLAQIFYYPLYDGAVQKPITDTMTHVPPNNPPPYNRKTHPTRKGHGTIIPFEEGRANPPSLPNDNLLTLVCWSPETTLHSPHVASGRRLLLPTDEDEKNQLMPLPLTY</sequence>